<keyword evidence="2" id="KW-1185">Reference proteome</keyword>
<dbReference type="Gene3D" id="1.10.3630.10">
    <property type="entry name" value="yeast vps74-n-term truncation variant domain like"/>
    <property type="match status" value="1"/>
</dbReference>
<proteinExistence type="predicted"/>
<gene>
    <name evidence="1" type="ORF">EPH95_14810</name>
</gene>
<organism evidence="1 2">
    <name type="scientific">Salicibibacter halophilus</name>
    <dbReference type="NCBI Taxonomy" id="2502791"/>
    <lineage>
        <taxon>Bacteria</taxon>
        <taxon>Bacillati</taxon>
        <taxon>Bacillota</taxon>
        <taxon>Bacilli</taxon>
        <taxon>Bacillales</taxon>
        <taxon>Bacillaceae</taxon>
        <taxon>Salicibibacter</taxon>
    </lineage>
</organism>
<evidence type="ECO:0000313" key="1">
    <source>
        <dbReference type="EMBL" id="QDI92302.1"/>
    </source>
</evidence>
<accession>A0A514LKE6</accession>
<dbReference type="AlphaFoldDB" id="A0A514LKE6"/>
<evidence type="ECO:0000313" key="2">
    <source>
        <dbReference type="Proteomes" id="UP000319756"/>
    </source>
</evidence>
<dbReference type="KEGG" id="sale:EPH95_14810"/>
<dbReference type="EMBL" id="CP035485">
    <property type="protein sequence ID" value="QDI92302.1"/>
    <property type="molecule type" value="Genomic_DNA"/>
</dbReference>
<dbReference type="InterPro" id="IPR038261">
    <property type="entry name" value="GPP34-like_sf"/>
</dbReference>
<name>A0A514LKE6_9BACI</name>
<protein>
    <submittedName>
        <fullName evidence="1">Uncharacterized protein</fullName>
    </submittedName>
</protein>
<dbReference type="Proteomes" id="UP000319756">
    <property type="component" value="Chromosome"/>
</dbReference>
<reference evidence="2" key="1">
    <citation type="submission" date="2019-01" db="EMBL/GenBank/DDBJ databases">
        <title>Genomic analysis of Salicibibacter sp. NKC3-5.</title>
        <authorList>
            <person name="Oh Y.J."/>
        </authorList>
    </citation>
    <scope>NUCLEOTIDE SEQUENCE [LARGE SCALE GENOMIC DNA]</scope>
    <source>
        <strain evidence="2">NKC3-5</strain>
    </source>
</reference>
<sequence length="92" mass="10065">MKNGITLFLWRLHPNQEEERQIVLLSLVDAAKLLSIVYPNGKDARAAQKQLKHVNKNLPVSKAVKDTIQAIEISVIAAIAVTTSSSNQSNSS</sequence>